<dbReference type="Proteomes" id="UP001642409">
    <property type="component" value="Unassembled WGS sequence"/>
</dbReference>
<dbReference type="EMBL" id="CAXDID020000018">
    <property type="protein sequence ID" value="CAL5985358.1"/>
    <property type="molecule type" value="Genomic_DNA"/>
</dbReference>
<name>A0AA86UIK8_9EUKA</name>
<proteinExistence type="predicted"/>
<protein>
    <submittedName>
        <fullName evidence="2">Hypothetical_protein</fullName>
    </submittedName>
</protein>
<accession>A0AA86UIK8</accession>
<reference evidence="1" key="1">
    <citation type="submission" date="2023-06" db="EMBL/GenBank/DDBJ databases">
        <authorList>
            <person name="Kurt Z."/>
        </authorList>
    </citation>
    <scope>NUCLEOTIDE SEQUENCE</scope>
</reference>
<evidence type="ECO:0000313" key="2">
    <source>
        <dbReference type="EMBL" id="CAL5985358.1"/>
    </source>
</evidence>
<keyword evidence="3" id="KW-1185">Reference proteome</keyword>
<gene>
    <name evidence="1" type="ORF">HINF_LOCUS40561</name>
    <name evidence="2" type="ORF">HINF_LOCUS8819</name>
</gene>
<evidence type="ECO:0000313" key="1">
    <source>
        <dbReference type="EMBL" id="CAI9952916.1"/>
    </source>
</evidence>
<dbReference type="EMBL" id="CATOUU010000834">
    <property type="protein sequence ID" value="CAI9952916.1"/>
    <property type="molecule type" value="Genomic_DNA"/>
</dbReference>
<dbReference type="AlphaFoldDB" id="A0AA86UIK8"/>
<comment type="caution">
    <text evidence="1">The sequence shown here is derived from an EMBL/GenBank/DDBJ whole genome shotgun (WGS) entry which is preliminary data.</text>
</comment>
<evidence type="ECO:0000313" key="3">
    <source>
        <dbReference type="Proteomes" id="UP001642409"/>
    </source>
</evidence>
<reference evidence="2 3" key="2">
    <citation type="submission" date="2024-07" db="EMBL/GenBank/DDBJ databases">
        <authorList>
            <person name="Akdeniz Z."/>
        </authorList>
    </citation>
    <scope>NUCLEOTIDE SEQUENCE [LARGE SCALE GENOMIC DNA]</scope>
</reference>
<sequence>MTNGNKHKITTLQLTEFWGEYYLRESAVFDYIYKQKVYNKKYKQLIKYLQPIKCFKPILKILKKYQQLTVLSLLRTSTYRYNQTLNEELQLLFQSSLCLRKNVLVQNLQVIFYICGYLQYVADYQLFVISFFEQLLAASERNRQVGRGTLTSVQIVRIWGLLEDHITIIHVLTLQTEKHSFRNTFPPQIRVKVVVQVYTNVVGLTISQLSRITSGL</sequence>
<organism evidence="1">
    <name type="scientific">Hexamita inflata</name>
    <dbReference type="NCBI Taxonomy" id="28002"/>
    <lineage>
        <taxon>Eukaryota</taxon>
        <taxon>Metamonada</taxon>
        <taxon>Diplomonadida</taxon>
        <taxon>Hexamitidae</taxon>
        <taxon>Hexamitinae</taxon>
        <taxon>Hexamita</taxon>
    </lineage>
</organism>